<evidence type="ECO:0000313" key="1">
    <source>
        <dbReference type="EMBL" id="OHT13727.1"/>
    </source>
</evidence>
<organism evidence="1 2">
    <name type="scientific">Tritrichomonas foetus</name>
    <dbReference type="NCBI Taxonomy" id="1144522"/>
    <lineage>
        <taxon>Eukaryota</taxon>
        <taxon>Metamonada</taxon>
        <taxon>Parabasalia</taxon>
        <taxon>Tritrichomonadida</taxon>
        <taxon>Tritrichomonadidae</taxon>
        <taxon>Tritrichomonas</taxon>
    </lineage>
</organism>
<dbReference type="EMBL" id="MLAK01000485">
    <property type="protein sequence ID" value="OHT13727.1"/>
    <property type="molecule type" value="Genomic_DNA"/>
</dbReference>
<accession>A0A1J4KR40</accession>
<protein>
    <submittedName>
        <fullName evidence="1">Uncharacterized protein</fullName>
    </submittedName>
</protein>
<evidence type="ECO:0000313" key="2">
    <source>
        <dbReference type="Proteomes" id="UP000179807"/>
    </source>
</evidence>
<proteinExistence type="predicted"/>
<name>A0A1J4KR40_9EUKA</name>
<dbReference type="VEuPathDB" id="TrichDB:TRFO_16050"/>
<dbReference type="RefSeq" id="XP_068366863.1">
    <property type="nucleotide sequence ID" value="XM_068498744.1"/>
</dbReference>
<dbReference type="Proteomes" id="UP000179807">
    <property type="component" value="Unassembled WGS sequence"/>
</dbReference>
<keyword evidence="2" id="KW-1185">Reference proteome</keyword>
<reference evidence="1" key="1">
    <citation type="submission" date="2016-10" db="EMBL/GenBank/DDBJ databases">
        <authorList>
            <person name="Benchimol M."/>
            <person name="Almeida L.G."/>
            <person name="Vasconcelos A.T."/>
            <person name="Perreira-Neves A."/>
            <person name="Rosa I.A."/>
            <person name="Tasca T."/>
            <person name="Bogo M.R."/>
            <person name="de Souza W."/>
        </authorList>
    </citation>
    <scope>NUCLEOTIDE SEQUENCE [LARGE SCALE GENOMIC DNA]</scope>
    <source>
        <strain evidence="1">K</strain>
    </source>
</reference>
<comment type="caution">
    <text evidence="1">The sequence shown here is derived from an EMBL/GenBank/DDBJ whole genome shotgun (WGS) entry which is preliminary data.</text>
</comment>
<dbReference type="GeneID" id="94833448"/>
<sequence length="316" mass="35221">MLFLFSINIYSLELRATAGKVFNIQVLSGSELLRTTYANVGYSSYLRVDGQSKSIDVATATFNGIQFTVSHEIKDGNSRIDVIHNIQNLENTQKTIDLADHCDSQLGSDDRPIIDMVHPNNAPYTNQAYLYIHSSSNYFYIFLKGIFDPPYSSAWFGQYSARTSYLWQNATVQTYSGGDSGLVYSWQNVIVPPMGLVRLTSVFSVRLIVSATPSPTPFPTATVAPEPDVFICGDCPKCPICPNCPNCPECHECPPQPKCPDCQQLQRCPTPCPKCPICPNCDFIDVNDDDDNENFSIDDDEIENLFFFPIIGKSKK</sequence>
<dbReference type="AlphaFoldDB" id="A0A1J4KR40"/>
<gene>
    <name evidence="1" type="ORF">TRFO_16050</name>
</gene>